<evidence type="ECO:0000313" key="4">
    <source>
        <dbReference type="Proteomes" id="UP000828390"/>
    </source>
</evidence>
<evidence type="ECO:0000256" key="2">
    <source>
        <dbReference type="SAM" id="Phobius"/>
    </source>
</evidence>
<feature type="transmembrane region" description="Helical" evidence="2">
    <location>
        <begin position="186"/>
        <end position="208"/>
    </location>
</feature>
<name>A0A9D4GQ81_DREPO</name>
<dbReference type="EMBL" id="JAIWYP010000005">
    <property type="protein sequence ID" value="KAH3820947.1"/>
    <property type="molecule type" value="Genomic_DNA"/>
</dbReference>
<reference evidence="3" key="1">
    <citation type="journal article" date="2019" name="bioRxiv">
        <title>The Genome of the Zebra Mussel, Dreissena polymorpha: A Resource for Invasive Species Research.</title>
        <authorList>
            <person name="McCartney M.A."/>
            <person name="Auch B."/>
            <person name="Kono T."/>
            <person name="Mallez S."/>
            <person name="Zhang Y."/>
            <person name="Obille A."/>
            <person name="Becker A."/>
            <person name="Abrahante J.E."/>
            <person name="Garbe J."/>
            <person name="Badalamenti J.P."/>
            <person name="Herman A."/>
            <person name="Mangelson H."/>
            <person name="Liachko I."/>
            <person name="Sullivan S."/>
            <person name="Sone E.D."/>
            <person name="Koren S."/>
            <person name="Silverstein K.A.T."/>
            <person name="Beckman K.B."/>
            <person name="Gohl D.M."/>
        </authorList>
    </citation>
    <scope>NUCLEOTIDE SEQUENCE</scope>
    <source>
        <strain evidence="3">Duluth1</strain>
        <tissue evidence="3">Whole animal</tissue>
    </source>
</reference>
<evidence type="ECO:0000256" key="1">
    <source>
        <dbReference type="SAM" id="MobiDB-lite"/>
    </source>
</evidence>
<keyword evidence="2" id="KW-0472">Membrane</keyword>
<sequence length="448" mass="48797">MAWLGLTGSPPGDKYPVDTMVNALRDIFDSKDLIGTCISVNGQERKCCDGIRSCFVALRKAVDAAQIRGIEKQNMQKECRILDAELSASEKCVDTWTGVCDRHTNSDVISGHYQEFAGELRTTLDSHCSEQPQNVTRHADTPTGTTTQPVMTTPYPNTTVAFAPTPTGNGSLASPQGGSGGNGDNFMTAGLAVGGALLFLGVFGVILWRCRLLFKRPGLQKDFGYSMSRSGNECETEIYAEIDDAFMKAVYEHDQTTDVNPRDRVLSNAQVNVCYQSGLEDGGIIPSSRRCAKNDNVEIRGQSALLRLANKKWFPLSKTSATDACNALPADDSMDSGQYDTITDHRLPTVGQEPVYAVPHGGDGCVGTKHNRYARDAIMSPPQNHSGFPLELSAHNVYPHVVSPRNVFVNAEESNASKKKRKVKKSIEIIQNATEGSFNHSDDSMMVY</sequence>
<organism evidence="3 4">
    <name type="scientific">Dreissena polymorpha</name>
    <name type="common">Zebra mussel</name>
    <name type="synonym">Mytilus polymorpha</name>
    <dbReference type="NCBI Taxonomy" id="45954"/>
    <lineage>
        <taxon>Eukaryota</taxon>
        <taxon>Metazoa</taxon>
        <taxon>Spiralia</taxon>
        <taxon>Lophotrochozoa</taxon>
        <taxon>Mollusca</taxon>
        <taxon>Bivalvia</taxon>
        <taxon>Autobranchia</taxon>
        <taxon>Heteroconchia</taxon>
        <taxon>Euheterodonta</taxon>
        <taxon>Imparidentia</taxon>
        <taxon>Neoheterodontei</taxon>
        <taxon>Myida</taxon>
        <taxon>Dreissenoidea</taxon>
        <taxon>Dreissenidae</taxon>
        <taxon>Dreissena</taxon>
    </lineage>
</organism>
<evidence type="ECO:0000313" key="3">
    <source>
        <dbReference type="EMBL" id="KAH3820947.1"/>
    </source>
</evidence>
<feature type="compositionally biased region" description="Low complexity" evidence="1">
    <location>
        <begin position="141"/>
        <end position="155"/>
    </location>
</feature>
<accession>A0A9D4GQ81</accession>
<dbReference type="Proteomes" id="UP000828390">
    <property type="component" value="Unassembled WGS sequence"/>
</dbReference>
<keyword evidence="4" id="KW-1185">Reference proteome</keyword>
<comment type="caution">
    <text evidence="3">The sequence shown here is derived from an EMBL/GenBank/DDBJ whole genome shotgun (WGS) entry which is preliminary data.</text>
</comment>
<gene>
    <name evidence="3" type="ORF">DPMN_122699</name>
</gene>
<dbReference type="AlphaFoldDB" id="A0A9D4GQ81"/>
<reference evidence="3" key="2">
    <citation type="submission" date="2020-11" db="EMBL/GenBank/DDBJ databases">
        <authorList>
            <person name="McCartney M.A."/>
            <person name="Auch B."/>
            <person name="Kono T."/>
            <person name="Mallez S."/>
            <person name="Becker A."/>
            <person name="Gohl D.M."/>
            <person name="Silverstein K.A.T."/>
            <person name="Koren S."/>
            <person name="Bechman K.B."/>
            <person name="Herman A."/>
            <person name="Abrahante J.E."/>
            <person name="Garbe J."/>
        </authorList>
    </citation>
    <scope>NUCLEOTIDE SEQUENCE</scope>
    <source>
        <strain evidence="3">Duluth1</strain>
        <tissue evidence="3">Whole animal</tissue>
    </source>
</reference>
<protein>
    <submittedName>
        <fullName evidence="3">Uncharacterized protein</fullName>
    </submittedName>
</protein>
<keyword evidence="2" id="KW-0812">Transmembrane</keyword>
<keyword evidence="2" id="KW-1133">Transmembrane helix</keyword>
<feature type="region of interest" description="Disordered" evidence="1">
    <location>
        <begin position="132"/>
        <end position="155"/>
    </location>
</feature>
<proteinExistence type="predicted"/>